<evidence type="ECO:0000313" key="2">
    <source>
        <dbReference type="Proteomes" id="UP000708148"/>
    </source>
</evidence>
<proteinExistence type="predicted"/>
<accession>A0A8S1JEB9</accession>
<keyword evidence="2" id="KW-1185">Reference proteome</keyword>
<evidence type="ECO:0000313" key="1">
    <source>
        <dbReference type="EMBL" id="CAD7704613.1"/>
    </source>
</evidence>
<comment type="caution">
    <text evidence="1">The sequence shown here is derived from an EMBL/GenBank/DDBJ whole genome shotgun (WGS) entry which is preliminary data.</text>
</comment>
<name>A0A8S1JEB9_9CHLO</name>
<dbReference type="AlphaFoldDB" id="A0A8S1JEB9"/>
<gene>
    <name evidence="1" type="ORF">OSTQU699_LOCUS9968</name>
</gene>
<protein>
    <submittedName>
        <fullName evidence="1">Uncharacterized protein</fullName>
    </submittedName>
</protein>
<sequence>MLFLIPGWQASIRACRVNVWNEVRDETGLSGGGTYMLGGSSDGPWESVLCHKDVGGHCFALELAVLCINSFTRALHVIGLVSPLQMQQESFHVLMVTPRGLERVSAVERADCYVPSGVFVNCSVGGTPVGSHCSSHY</sequence>
<dbReference type="Proteomes" id="UP000708148">
    <property type="component" value="Unassembled WGS sequence"/>
</dbReference>
<dbReference type="EMBL" id="CAJHUC010002932">
    <property type="protein sequence ID" value="CAD7704613.1"/>
    <property type="molecule type" value="Genomic_DNA"/>
</dbReference>
<organism evidence="1 2">
    <name type="scientific">Ostreobium quekettii</name>
    <dbReference type="NCBI Taxonomy" id="121088"/>
    <lineage>
        <taxon>Eukaryota</taxon>
        <taxon>Viridiplantae</taxon>
        <taxon>Chlorophyta</taxon>
        <taxon>core chlorophytes</taxon>
        <taxon>Ulvophyceae</taxon>
        <taxon>TCBD clade</taxon>
        <taxon>Bryopsidales</taxon>
        <taxon>Ostreobineae</taxon>
        <taxon>Ostreobiaceae</taxon>
        <taxon>Ostreobium</taxon>
    </lineage>
</organism>
<reference evidence="1" key="1">
    <citation type="submission" date="2020-12" db="EMBL/GenBank/DDBJ databases">
        <authorList>
            <person name="Iha C."/>
        </authorList>
    </citation>
    <scope>NUCLEOTIDE SEQUENCE</scope>
</reference>